<evidence type="ECO:0000256" key="3">
    <source>
        <dbReference type="ARBA" id="ARBA00022723"/>
    </source>
</evidence>
<dbReference type="InterPro" id="IPR036073">
    <property type="entry name" value="Desulfoferrodoxin_Fe-bd_dom_sf"/>
</dbReference>
<comment type="caution">
    <text evidence="7">The sequence shown here is derived from an EMBL/GenBank/DDBJ whole genome shotgun (WGS) entry which is preliminary data.</text>
</comment>
<name>A0ABT7QPF0_9BACT</name>
<dbReference type="Proteomes" id="UP001169066">
    <property type="component" value="Unassembled WGS sequence"/>
</dbReference>
<dbReference type="InterPro" id="IPR051233">
    <property type="entry name" value="Desulfoferrodoxin_SOR"/>
</dbReference>
<dbReference type="Gene3D" id="2.60.40.730">
    <property type="entry name" value="SOR catalytic domain"/>
    <property type="match status" value="1"/>
</dbReference>
<evidence type="ECO:0000256" key="2">
    <source>
        <dbReference type="ARBA" id="ARBA00022448"/>
    </source>
</evidence>
<dbReference type="Pfam" id="PF01880">
    <property type="entry name" value="Desulfoferrodox"/>
    <property type="match status" value="1"/>
</dbReference>
<sequence>MNRRDALKVAGVTVMMAAVSAEAKMSVEHMNRMEMKPKDPSNMDKGELKHSPLVTIKEKDANGYTDVYITVGQEGIIHPSTPDHWIDFIELYADDKLVGKSVLEPEISRGAASFAVKLDNVKVLKAKAGCNLHGIWTTTVTL</sequence>
<gene>
    <name evidence="7" type="ORF">PF327_01970</name>
</gene>
<keyword evidence="4" id="KW-0249">Electron transport</keyword>
<organism evidence="7 8">
    <name type="scientific">Sulfurovum xiamenensis</name>
    <dbReference type="NCBI Taxonomy" id="3019066"/>
    <lineage>
        <taxon>Bacteria</taxon>
        <taxon>Pseudomonadati</taxon>
        <taxon>Campylobacterota</taxon>
        <taxon>Epsilonproteobacteria</taxon>
        <taxon>Campylobacterales</taxon>
        <taxon>Sulfurovaceae</taxon>
        <taxon>Sulfurovum</taxon>
    </lineage>
</organism>
<evidence type="ECO:0000256" key="1">
    <source>
        <dbReference type="ARBA" id="ARBA00005941"/>
    </source>
</evidence>
<keyword evidence="5" id="KW-0408">Iron</keyword>
<evidence type="ECO:0000259" key="6">
    <source>
        <dbReference type="Pfam" id="PF01880"/>
    </source>
</evidence>
<evidence type="ECO:0000313" key="7">
    <source>
        <dbReference type="EMBL" id="MDM5262956.1"/>
    </source>
</evidence>
<evidence type="ECO:0000313" key="8">
    <source>
        <dbReference type="Proteomes" id="UP001169066"/>
    </source>
</evidence>
<evidence type="ECO:0000256" key="4">
    <source>
        <dbReference type="ARBA" id="ARBA00022982"/>
    </source>
</evidence>
<protein>
    <submittedName>
        <fullName evidence="7">Desulfoferrodoxin family protein</fullName>
    </submittedName>
</protein>
<accession>A0ABT7QPF0</accession>
<reference evidence="7" key="1">
    <citation type="submission" date="2023-01" db="EMBL/GenBank/DDBJ databases">
        <title>Sulfurovum sp. XTW-4 genome assembly.</title>
        <authorList>
            <person name="Wang J."/>
        </authorList>
    </citation>
    <scope>NUCLEOTIDE SEQUENCE</scope>
    <source>
        <strain evidence="7">XTW-4</strain>
    </source>
</reference>
<dbReference type="PANTHER" id="PTHR36541:SF1">
    <property type="entry name" value="SUPEROXIDE REDUCTASE-RELATED"/>
    <property type="match status" value="1"/>
</dbReference>
<proteinExistence type="inferred from homology"/>
<dbReference type="EMBL" id="JAQIBC010000001">
    <property type="protein sequence ID" value="MDM5262956.1"/>
    <property type="molecule type" value="Genomic_DNA"/>
</dbReference>
<dbReference type="CDD" id="cd00524">
    <property type="entry name" value="SORL"/>
    <property type="match status" value="1"/>
</dbReference>
<keyword evidence="8" id="KW-1185">Reference proteome</keyword>
<dbReference type="RefSeq" id="WP_289401107.1">
    <property type="nucleotide sequence ID" value="NZ_JAQIBC010000001.1"/>
</dbReference>
<feature type="domain" description="Desulfoferrodoxin ferrous iron-binding" evidence="6">
    <location>
        <begin position="43"/>
        <end position="138"/>
    </location>
</feature>
<evidence type="ECO:0000256" key="5">
    <source>
        <dbReference type="ARBA" id="ARBA00023004"/>
    </source>
</evidence>
<keyword evidence="3" id="KW-0479">Metal-binding</keyword>
<dbReference type="SUPFAM" id="SSF49367">
    <property type="entry name" value="Superoxide reductase-like"/>
    <property type="match status" value="1"/>
</dbReference>
<comment type="similarity">
    <text evidence="1">Belongs to the desulfoferrodoxin family.</text>
</comment>
<dbReference type="InterPro" id="IPR002742">
    <property type="entry name" value="Desulfoferrodoxin_Fe-bd_dom"/>
</dbReference>
<keyword evidence="2" id="KW-0813">Transport</keyword>
<dbReference type="PANTHER" id="PTHR36541">
    <property type="entry name" value="SUPEROXIDE REDUCTASE-RELATED"/>
    <property type="match status" value="1"/>
</dbReference>